<evidence type="ECO:0000256" key="10">
    <source>
        <dbReference type="SAM" id="MobiDB-lite"/>
    </source>
</evidence>
<gene>
    <name evidence="14" type="ORF">FQN60_010198</name>
</gene>
<keyword evidence="4" id="KW-0406">Ion transport</keyword>
<dbReference type="AlphaFoldDB" id="A0A5J5D749"/>
<keyword evidence="5 11" id="KW-0812">Transmembrane</keyword>
<proteinExistence type="inferred from homology"/>
<evidence type="ECO:0008006" key="16">
    <source>
        <dbReference type="Google" id="ProtNLM"/>
    </source>
</evidence>
<feature type="transmembrane region" description="Helical" evidence="11">
    <location>
        <begin position="807"/>
        <end position="826"/>
    </location>
</feature>
<dbReference type="PANTHER" id="PTHR10846">
    <property type="entry name" value="SODIUM/POTASSIUM/CALCIUM EXCHANGER"/>
    <property type="match status" value="1"/>
</dbReference>
<dbReference type="InterPro" id="IPR044880">
    <property type="entry name" value="NCX_ion-bd_dom_sf"/>
</dbReference>
<feature type="domain" description="Palmitoyltransferase DHHC" evidence="12">
    <location>
        <begin position="101"/>
        <end position="240"/>
    </location>
</feature>
<dbReference type="FunFam" id="1.20.1420.30:FF:000004">
    <property type="entry name" value="Sodium/potassium/calcium exchanger 2 isoform 1"/>
    <property type="match status" value="1"/>
</dbReference>
<keyword evidence="3" id="KW-0050">Antiport</keyword>
<dbReference type="GO" id="GO:0005262">
    <property type="term" value="F:calcium channel activity"/>
    <property type="evidence" value="ECO:0007669"/>
    <property type="project" value="TreeGrafter"/>
</dbReference>
<evidence type="ECO:0000256" key="6">
    <source>
        <dbReference type="ARBA" id="ARBA00022989"/>
    </source>
</evidence>
<dbReference type="GO" id="GO:0005886">
    <property type="term" value="C:plasma membrane"/>
    <property type="evidence" value="ECO:0007669"/>
    <property type="project" value="TreeGrafter"/>
</dbReference>
<feature type="transmembrane region" description="Helical" evidence="11">
    <location>
        <begin position="782"/>
        <end position="801"/>
    </location>
</feature>
<evidence type="ECO:0000256" key="9">
    <source>
        <dbReference type="SAM" id="Coils"/>
    </source>
</evidence>
<evidence type="ECO:0000256" key="2">
    <source>
        <dbReference type="ARBA" id="ARBA00005364"/>
    </source>
</evidence>
<evidence type="ECO:0000313" key="14">
    <source>
        <dbReference type="EMBL" id="KAA8588853.1"/>
    </source>
</evidence>
<dbReference type="GO" id="GO:0016409">
    <property type="term" value="F:palmitoyltransferase activity"/>
    <property type="evidence" value="ECO:0007669"/>
    <property type="project" value="InterPro"/>
</dbReference>
<dbReference type="GO" id="GO:0006874">
    <property type="term" value="P:intracellular calcium ion homeostasis"/>
    <property type="evidence" value="ECO:0007669"/>
    <property type="project" value="TreeGrafter"/>
</dbReference>
<evidence type="ECO:0000256" key="5">
    <source>
        <dbReference type="ARBA" id="ARBA00022692"/>
    </source>
</evidence>
<dbReference type="InterPro" id="IPR004837">
    <property type="entry name" value="NaCa_Exmemb"/>
</dbReference>
<feature type="transmembrane region" description="Helical" evidence="11">
    <location>
        <begin position="169"/>
        <end position="190"/>
    </location>
</feature>
<dbReference type="PANTHER" id="PTHR10846:SF28">
    <property type="entry name" value="SODIUM_POTASSIUM_CALCIUM EXCHANGER 3-LIKE ISOFORM X1"/>
    <property type="match status" value="1"/>
</dbReference>
<dbReference type="Proteomes" id="UP000327493">
    <property type="component" value="Chromosome 10"/>
</dbReference>
<evidence type="ECO:0000256" key="1">
    <source>
        <dbReference type="ARBA" id="ARBA00004141"/>
    </source>
</evidence>
<feature type="region of interest" description="Disordered" evidence="10">
    <location>
        <begin position="516"/>
        <end position="543"/>
    </location>
</feature>
<comment type="caution">
    <text evidence="14">The sequence shown here is derived from an EMBL/GenBank/DDBJ whole genome shotgun (WGS) entry which is preliminary data.</text>
</comment>
<keyword evidence="7 11" id="KW-0472">Membrane</keyword>
<dbReference type="Gene3D" id="1.20.1420.30">
    <property type="entry name" value="NCX, central ion-binding region"/>
    <property type="match status" value="1"/>
</dbReference>
<keyword evidence="4" id="KW-0106">Calcium</keyword>
<keyword evidence="4" id="KW-0813">Transport</keyword>
<comment type="similarity">
    <text evidence="2">Belongs to the Ca(2+):cation antiporter (CaCA) (TC 2.A.19) family. SLC24A subfamily.</text>
</comment>
<dbReference type="Pfam" id="PF01529">
    <property type="entry name" value="DHHC"/>
    <property type="match status" value="1"/>
</dbReference>
<keyword evidence="6 11" id="KW-1133">Transmembrane helix</keyword>
<feature type="transmembrane region" description="Helical" evidence="11">
    <location>
        <begin position="748"/>
        <end position="770"/>
    </location>
</feature>
<accession>A0A5J5D749</accession>
<comment type="subcellular location">
    <subcellularLocation>
        <location evidence="1">Membrane</location>
        <topology evidence="1">Multi-pass membrane protein</topology>
    </subcellularLocation>
</comment>
<name>A0A5J5D749_9PERO</name>
<feature type="transmembrane region" description="Helical" evidence="11">
    <location>
        <begin position="718"/>
        <end position="742"/>
    </location>
</feature>
<feature type="transmembrane region" description="Helical" evidence="11">
    <location>
        <begin position="604"/>
        <end position="622"/>
    </location>
</feature>
<feature type="transmembrane region" description="Helical" evidence="11">
    <location>
        <begin position="60"/>
        <end position="81"/>
    </location>
</feature>
<evidence type="ECO:0000259" key="12">
    <source>
        <dbReference type="Pfam" id="PF01529"/>
    </source>
</evidence>
<feature type="region of interest" description="Disordered" evidence="10">
    <location>
        <begin position="922"/>
        <end position="941"/>
    </location>
</feature>
<organism evidence="14 15">
    <name type="scientific">Etheostoma spectabile</name>
    <name type="common">orangethroat darter</name>
    <dbReference type="NCBI Taxonomy" id="54343"/>
    <lineage>
        <taxon>Eukaryota</taxon>
        <taxon>Metazoa</taxon>
        <taxon>Chordata</taxon>
        <taxon>Craniata</taxon>
        <taxon>Vertebrata</taxon>
        <taxon>Euteleostomi</taxon>
        <taxon>Actinopterygii</taxon>
        <taxon>Neopterygii</taxon>
        <taxon>Teleostei</taxon>
        <taxon>Neoteleostei</taxon>
        <taxon>Acanthomorphata</taxon>
        <taxon>Eupercaria</taxon>
        <taxon>Perciformes</taxon>
        <taxon>Percoidei</taxon>
        <taxon>Percidae</taxon>
        <taxon>Etheostomatinae</taxon>
        <taxon>Etheostoma</taxon>
    </lineage>
</organism>
<protein>
    <recommendedName>
        <fullName evidence="16">Palmitoyltransferase</fullName>
    </recommendedName>
</protein>
<evidence type="ECO:0000256" key="11">
    <source>
        <dbReference type="SAM" id="Phobius"/>
    </source>
</evidence>
<feature type="coiled-coil region" evidence="9">
    <location>
        <begin position="441"/>
        <end position="482"/>
    </location>
</feature>
<feature type="transmembrane region" description="Helical" evidence="11">
    <location>
        <begin position="682"/>
        <end position="706"/>
    </location>
</feature>
<dbReference type="InterPro" id="IPR001594">
    <property type="entry name" value="Palmitoyltrfase_DHHC"/>
</dbReference>
<comment type="catalytic activity">
    <reaction evidence="8">
        <text>Ca(2+)(out) + K(+)(out) + 4 Na(+)(in) = Ca(2+)(in) + K(+)(in) + 4 Na(+)(out)</text>
        <dbReference type="Rhea" id="RHEA:69967"/>
        <dbReference type="ChEBI" id="CHEBI:29101"/>
        <dbReference type="ChEBI" id="CHEBI:29103"/>
        <dbReference type="ChEBI" id="CHEBI:29108"/>
    </reaction>
</comment>
<feature type="coiled-coil region" evidence="9">
    <location>
        <begin position="321"/>
        <end position="405"/>
    </location>
</feature>
<feature type="transmembrane region" description="Helical" evidence="11">
    <location>
        <begin position="21"/>
        <end position="40"/>
    </location>
</feature>
<dbReference type="GO" id="GO:0008273">
    <property type="term" value="F:calcium, potassium:sodium antiporter activity"/>
    <property type="evidence" value="ECO:0007669"/>
    <property type="project" value="TreeGrafter"/>
</dbReference>
<keyword evidence="4" id="KW-0109">Calcium transport</keyword>
<keyword evidence="15" id="KW-1185">Reference proteome</keyword>
<evidence type="ECO:0000256" key="8">
    <source>
        <dbReference type="ARBA" id="ARBA00033627"/>
    </source>
</evidence>
<evidence type="ECO:0000313" key="15">
    <source>
        <dbReference type="Proteomes" id="UP000327493"/>
    </source>
</evidence>
<keyword evidence="9" id="KW-0175">Coiled coil</keyword>
<evidence type="ECO:0000256" key="3">
    <source>
        <dbReference type="ARBA" id="ARBA00022449"/>
    </source>
</evidence>
<feature type="transmembrane region" description="Helical" evidence="11">
    <location>
        <begin position="566"/>
        <end position="583"/>
    </location>
</feature>
<reference evidence="14 15" key="1">
    <citation type="submission" date="2019-08" db="EMBL/GenBank/DDBJ databases">
        <title>A chromosome-level genome assembly, high-density linkage maps, and genome scans reveal the genomic architecture of hybrid incompatibilities underlying speciation via character displacement in darters (Percidae: Etheostominae).</title>
        <authorList>
            <person name="Moran R.L."/>
            <person name="Catchen J.M."/>
            <person name="Fuller R.C."/>
        </authorList>
    </citation>
    <scope>NUCLEOTIDE SEQUENCE [LARGE SCALE GENOMIC DNA]</scope>
    <source>
        <strain evidence="14">EspeVRDwgs_2016</strain>
        <tissue evidence="14">Muscle</tissue>
    </source>
</reference>
<dbReference type="PROSITE" id="PS50216">
    <property type="entry name" value="DHHC"/>
    <property type="match status" value="1"/>
</dbReference>
<feature type="domain" description="Sodium/calcium exchanger membrane region" evidence="13">
    <location>
        <begin position="686"/>
        <end position="824"/>
    </location>
</feature>
<dbReference type="InterPro" id="IPR004481">
    <property type="entry name" value="K/Na/Ca-exchanger"/>
</dbReference>
<sequence length="954" mass="107265">MTSFASRVFFRVDRVCRHLPVVLNTFLVFSITGEVSYLVLVEPSLEADQNKTVWSAWWKVVHLLAQYFMLGNICWNALLFLRTSPSIKGVFLGGQGMGQGWRYCYTCETHTPPRCSHCYDCKVCVLRRDHHCVFFGQCVGFRNYRYFLCCLFFMWSGLLYATLMNAEVFIVILKEGVTMHSVLLLLIPWIMLVSGQVSARAFAFAFIADTCVVGFLLVSAFFFFHLFLMFRGQTTREWYSTRRPYNLGLLGNLRHALGLRWYLCWLCPLLPSPVPGDGINFQVTGSLEPTRTPTAMLEKITELDYAHCQQRDLNAKMRQWLDVADDDIAMLRSENANLRKQVKALEKNISEAQQVEAEPCSSLLADDLNAKRCSEQKIQKLEKEYTMIKEQNKKLITELKILQQERDQDKIVLSRFKVSLQTLESSMGEAQLGLLKRDEVIHQKNLQLKHLEEAIEECSNIIKDLRLTNQKLSDQLENRLDEASFAFVNDLMAEKEGSLSPPMSFAEEMNLLASSAEVETNMSDSTDLRHEEPEAEELPKPQSATVDLQTKRCAGVLETAFQRARLFLLFVILTVSAFVASGTSESRVAAGGMKAPRRPRQTRLLPRFCVCGVGLLAAAWIFNFNDVTGSSASTGDQDISLSKKELLQQEKDNNENNSISRSAISDFPEDLFTLKQKRQGAVVLHVLCAIYMFHALAIVCDVYFVPSLEKVSELSQDVAGATFMAAGSSAPELFTSLIGVFITKGDVGVGTIVGSAVFNILVIIGLCGIFSGQTISLSWWPLFRDAAFYILSILVLILVIYDEKVMWWETIILISMYGIYIIIMKFNRSLRSLTERHCSRAGQPWLSRLRRTTAVGNAGDCDNDMVPLKPDSCSVAGQDSGVVMVDELLNLHPHQLSFSEASLRLLITLHFPPPHPLAYGRMHGHQRAPTEAEADSGPGWPRGRGCFGRGRFGC</sequence>
<dbReference type="Pfam" id="PF01699">
    <property type="entry name" value="Na_Ca_ex"/>
    <property type="match status" value="1"/>
</dbReference>
<evidence type="ECO:0000256" key="4">
    <source>
        <dbReference type="ARBA" id="ARBA00022568"/>
    </source>
</evidence>
<dbReference type="EMBL" id="VOFY01000010">
    <property type="protein sequence ID" value="KAA8588853.1"/>
    <property type="molecule type" value="Genomic_DNA"/>
</dbReference>
<evidence type="ECO:0000256" key="7">
    <source>
        <dbReference type="ARBA" id="ARBA00023136"/>
    </source>
</evidence>
<feature type="transmembrane region" description="Helical" evidence="11">
    <location>
        <begin position="202"/>
        <end position="230"/>
    </location>
</feature>
<evidence type="ECO:0000259" key="13">
    <source>
        <dbReference type="Pfam" id="PF01699"/>
    </source>
</evidence>
<feature type="transmembrane region" description="Helical" evidence="11">
    <location>
        <begin position="144"/>
        <end position="163"/>
    </location>
</feature>